<dbReference type="Gene3D" id="2.30.39.10">
    <property type="entry name" value="Alpha-1-antitrypsin, domain 1"/>
    <property type="match status" value="1"/>
</dbReference>
<evidence type="ECO:0000256" key="2">
    <source>
        <dbReference type="ARBA" id="ARBA00022690"/>
    </source>
</evidence>
<evidence type="ECO:0000313" key="8">
    <source>
        <dbReference type="Proteomes" id="UP001231518"/>
    </source>
</evidence>
<evidence type="ECO:0000256" key="5">
    <source>
        <dbReference type="SAM" id="SignalP"/>
    </source>
</evidence>
<keyword evidence="5" id="KW-0732">Signal</keyword>
<evidence type="ECO:0000256" key="3">
    <source>
        <dbReference type="ARBA" id="ARBA00022900"/>
    </source>
</evidence>
<sequence length="410" mass="45753">MKVIIFAFLSGCVGLSVSIPHSFDLSGTHIQEPCNVYEDIFSSYHSDLTDFSLTFYKAVAARSTDYNFVYSPLSVWLILAGMAEGADPFTRQRIFNLINLPYNDCIRQKYYQLATSHIVQADDIKVISNRVLLLDAGVTPNPTWYDIVIKNNLLDVLTAPIRQKPAVIVEEIKRLTHTELPTINLDGNSVILDTVDYNALWTTEFAEARIERAPFHDQVGNRVGFVDLMKVTKHARLGYVKSLKAKVLDLPIGANERFHMIFGIFPESYDVRATFNVVTKEIIFEMLQSFRESYVPVEVAIPRLVISSELDVRTLVEDLGVTSLWNNPAATRNVSHPPALPSSFIQRATLTLDNHGLYSSPPAQAAPYGAPTGLDPEVGNDFIADRPFLFALFDVKTLTCLMASAFSVPT</sequence>
<dbReference type="Proteomes" id="UP001231518">
    <property type="component" value="Chromosome 25"/>
</dbReference>
<dbReference type="InterPro" id="IPR023796">
    <property type="entry name" value="Serpin_dom"/>
</dbReference>
<evidence type="ECO:0000256" key="1">
    <source>
        <dbReference type="ARBA" id="ARBA00009500"/>
    </source>
</evidence>
<dbReference type="PANTHER" id="PTHR11461">
    <property type="entry name" value="SERINE PROTEASE INHIBITOR, SERPIN"/>
    <property type="match status" value="1"/>
</dbReference>
<reference evidence="7" key="1">
    <citation type="submission" date="2023-03" db="EMBL/GenBank/DDBJ databases">
        <title>Chromosome-level genomes of two armyworms, Mythimna separata and Mythimna loreyi, provide insights into the biosynthesis and reception of sex pheromones.</title>
        <authorList>
            <person name="Zhao H."/>
        </authorList>
    </citation>
    <scope>NUCLEOTIDE SEQUENCE</scope>
    <source>
        <strain evidence="7">BeijingLab</strain>
        <tissue evidence="7">Pupa</tissue>
    </source>
</reference>
<name>A0AAD8DM79_MYTSE</name>
<dbReference type="Gene3D" id="3.30.497.10">
    <property type="entry name" value="Antithrombin, subunit I, domain 2"/>
    <property type="match status" value="1"/>
</dbReference>
<comment type="similarity">
    <text evidence="1 4">Belongs to the serpin family.</text>
</comment>
<dbReference type="SUPFAM" id="SSF56574">
    <property type="entry name" value="Serpins"/>
    <property type="match status" value="1"/>
</dbReference>
<dbReference type="GO" id="GO:0004867">
    <property type="term" value="F:serine-type endopeptidase inhibitor activity"/>
    <property type="evidence" value="ECO:0007669"/>
    <property type="project" value="UniProtKB-KW"/>
</dbReference>
<gene>
    <name evidence="7" type="ORF">PYW07_010410</name>
</gene>
<accession>A0AAD8DM79</accession>
<evidence type="ECO:0000256" key="4">
    <source>
        <dbReference type="RuleBase" id="RU000411"/>
    </source>
</evidence>
<feature type="domain" description="Serpin" evidence="6">
    <location>
        <begin position="53"/>
        <end position="409"/>
    </location>
</feature>
<proteinExistence type="inferred from homology"/>
<organism evidence="7 8">
    <name type="scientific">Mythimna separata</name>
    <name type="common">Oriental armyworm</name>
    <name type="synonym">Pseudaletia separata</name>
    <dbReference type="NCBI Taxonomy" id="271217"/>
    <lineage>
        <taxon>Eukaryota</taxon>
        <taxon>Metazoa</taxon>
        <taxon>Ecdysozoa</taxon>
        <taxon>Arthropoda</taxon>
        <taxon>Hexapoda</taxon>
        <taxon>Insecta</taxon>
        <taxon>Pterygota</taxon>
        <taxon>Neoptera</taxon>
        <taxon>Endopterygota</taxon>
        <taxon>Lepidoptera</taxon>
        <taxon>Glossata</taxon>
        <taxon>Ditrysia</taxon>
        <taxon>Noctuoidea</taxon>
        <taxon>Noctuidae</taxon>
        <taxon>Noctuinae</taxon>
        <taxon>Hadenini</taxon>
        <taxon>Mythimna</taxon>
    </lineage>
</organism>
<feature type="signal peptide" evidence="5">
    <location>
        <begin position="1"/>
        <end position="18"/>
    </location>
</feature>
<dbReference type="InterPro" id="IPR023795">
    <property type="entry name" value="Serpin_CS"/>
</dbReference>
<dbReference type="Pfam" id="PF00079">
    <property type="entry name" value="Serpin"/>
    <property type="match status" value="1"/>
</dbReference>
<dbReference type="EMBL" id="JARGEI010000026">
    <property type="protein sequence ID" value="KAJ8708285.1"/>
    <property type="molecule type" value="Genomic_DNA"/>
</dbReference>
<keyword evidence="2" id="KW-0646">Protease inhibitor</keyword>
<keyword evidence="3" id="KW-0722">Serine protease inhibitor</keyword>
<dbReference type="InterPro" id="IPR042185">
    <property type="entry name" value="Serpin_sf_2"/>
</dbReference>
<dbReference type="InterPro" id="IPR000215">
    <property type="entry name" value="Serpin_fam"/>
</dbReference>
<dbReference type="InterPro" id="IPR036186">
    <property type="entry name" value="Serpin_sf"/>
</dbReference>
<evidence type="ECO:0000313" key="7">
    <source>
        <dbReference type="EMBL" id="KAJ8708285.1"/>
    </source>
</evidence>
<dbReference type="SMART" id="SM00093">
    <property type="entry name" value="SERPIN"/>
    <property type="match status" value="1"/>
</dbReference>
<dbReference type="GO" id="GO:0005615">
    <property type="term" value="C:extracellular space"/>
    <property type="evidence" value="ECO:0007669"/>
    <property type="project" value="InterPro"/>
</dbReference>
<protein>
    <recommendedName>
        <fullName evidence="6">Serpin domain-containing protein</fullName>
    </recommendedName>
</protein>
<feature type="chain" id="PRO_5042129863" description="Serpin domain-containing protein" evidence="5">
    <location>
        <begin position="19"/>
        <end position="410"/>
    </location>
</feature>
<evidence type="ECO:0000259" key="6">
    <source>
        <dbReference type="SMART" id="SM00093"/>
    </source>
</evidence>
<dbReference type="PANTHER" id="PTHR11461:SF211">
    <property type="entry name" value="GH10112P-RELATED"/>
    <property type="match status" value="1"/>
</dbReference>
<dbReference type="InterPro" id="IPR042178">
    <property type="entry name" value="Serpin_sf_1"/>
</dbReference>
<keyword evidence="8" id="KW-1185">Reference proteome</keyword>
<dbReference type="PROSITE" id="PS00284">
    <property type="entry name" value="SERPIN"/>
    <property type="match status" value="1"/>
</dbReference>
<dbReference type="AlphaFoldDB" id="A0AAD8DM79"/>
<comment type="caution">
    <text evidence="7">The sequence shown here is derived from an EMBL/GenBank/DDBJ whole genome shotgun (WGS) entry which is preliminary data.</text>
</comment>